<keyword evidence="2" id="KW-0472">Membrane</keyword>
<evidence type="ECO:0000256" key="2">
    <source>
        <dbReference type="SAM" id="Phobius"/>
    </source>
</evidence>
<evidence type="ECO:0000313" key="4">
    <source>
        <dbReference type="Proteomes" id="UP000315003"/>
    </source>
</evidence>
<evidence type="ECO:0000313" key="3">
    <source>
        <dbReference type="EMBL" id="QDT61907.1"/>
    </source>
</evidence>
<dbReference type="EMBL" id="CP036272">
    <property type="protein sequence ID" value="QDT61907.1"/>
    <property type="molecule type" value="Genomic_DNA"/>
</dbReference>
<sequence length="406" mass="45173">MKIDRQHRIDSESQKSMQLSGDFATFPAKHNDPEKMQTCPGPTAAKPGRHVNLGKTARLYRPVLLGIAVFLALLILCSDRFLANTTQANQQPAQPPANTAPENTASQQATAGSSPSDLPDPDRDSKLSAEQLQQRAERQLSELIVRIANGPGFRCDLWQRVRTQQESKEREILCLGSYLHQGQGTARFEMHTQIAGRREDLLRQVSDGRLLWTSQMIAGRLNLSRVDLGLLDDRYRSKGKPVESMPNVGHPVEIRPSMLTGGLCEILDTMRRDYDLSLGTSDANGQDLMVIIGNLKNSKREAIISQSGGKLPPSYPTRINVAVALQNDQPTGFGKGLPVQIEHFGTPPEDDDQDATISRRNMISLLQLNNLQPLKAAPLNDRFKFDSGDNEFISETPRYETRFQLR</sequence>
<dbReference type="Proteomes" id="UP000315003">
    <property type="component" value="Chromosome"/>
</dbReference>
<dbReference type="AlphaFoldDB" id="A0A517T0K3"/>
<protein>
    <submittedName>
        <fullName evidence="3">Uncharacterized protein</fullName>
    </submittedName>
</protein>
<keyword evidence="2" id="KW-0812">Transmembrane</keyword>
<feature type="compositionally biased region" description="Basic and acidic residues" evidence="1">
    <location>
        <begin position="1"/>
        <end position="13"/>
    </location>
</feature>
<feature type="region of interest" description="Disordered" evidence="1">
    <location>
        <begin position="87"/>
        <end position="132"/>
    </location>
</feature>
<reference evidence="3 4" key="1">
    <citation type="submission" date="2019-02" db="EMBL/GenBank/DDBJ databases">
        <title>Deep-cultivation of Planctomycetes and their phenomic and genomic characterization uncovers novel biology.</title>
        <authorList>
            <person name="Wiegand S."/>
            <person name="Jogler M."/>
            <person name="Boedeker C."/>
            <person name="Pinto D."/>
            <person name="Vollmers J."/>
            <person name="Rivas-Marin E."/>
            <person name="Kohn T."/>
            <person name="Peeters S.H."/>
            <person name="Heuer A."/>
            <person name="Rast P."/>
            <person name="Oberbeckmann S."/>
            <person name="Bunk B."/>
            <person name="Jeske O."/>
            <person name="Meyerdierks A."/>
            <person name="Storesund J.E."/>
            <person name="Kallscheuer N."/>
            <person name="Luecker S."/>
            <person name="Lage O.M."/>
            <person name="Pohl T."/>
            <person name="Merkel B.J."/>
            <person name="Hornburger P."/>
            <person name="Mueller R.-W."/>
            <person name="Bruemmer F."/>
            <person name="Labrenz M."/>
            <person name="Spormann A.M."/>
            <person name="Op den Camp H."/>
            <person name="Overmann J."/>
            <person name="Amann R."/>
            <person name="Jetten M.S.M."/>
            <person name="Mascher T."/>
            <person name="Medema M.H."/>
            <person name="Devos D.P."/>
            <person name="Kaster A.-K."/>
            <person name="Ovreas L."/>
            <person name="Rohde M."/>
            <person name="Galperin M.Y."/>
            <person name="Jogler C."/>
        </authorList>
    </citation>
    <scope>NUCLEOTIDE SEQUENCE [LARGE SCALE GENOMIC DNA]</scope>
    <source>
        <strain evidence="3 4">SV_7m_r</strain>
    </source>
</reference>
<accession>A0A517T0K3</accession>
<keyword evidence="2" id="KW-1133">Transmembrane helix</keyword>
<feature type="compositionally biased region" description="Low complexity" evidence="1">
    <location>
        <begin position="87"/>
        <end position="105"/>
    </location>
</feature>
<proteinExistence type="predicted"/>
<gene>
    <name evidence="3" type="ORF">SV7mr_44480</name>
</gene>
<organism evidence="3 4">
    <name type="scientific">Stieleria bergensis</name>
    <dbReference type="NCBI Taxonomy" id="2528025"/>
    <lineage>
        <taxon>Bacteria</taxon>
        <taxon>Pseudomonadati</taxon>
        <taxon>Planctomycetota</taxon>
        <taxon>Planctomycetia</taxon>
        <taxon>Pirellulales</taxon>
        <taxon>Pirellulaceae</taxon>
        <taxon>Stieleria</taxon>
    </lineage>
</organism>
<name>A0A517T0K3_9BACT</name>
<evidence type="ECO:0000256" key="1">
    <source>
        <dbReference type="SAM" id="MobiDB-lite"/>
    </source>
</evidence>
<dbReference type="RefSeq" id="WP_419187695.1">
    <property type="nucleotide sequence ID" value="NZ_CP036272.1"/>
</dbReference>
<feature type="transmembrane region" description="Helical" evidence="2">
    <location>
        <begin position="59"/>
        <end position="76"/>
    </location>
</feature>
<keyword evidence="4" id="KW-1185">Reference proteome</keyword>
<feature type="region of interest" description="Disordered" evidence="1">
    <location>
        <begin position="1"/>
        <end position="49"/>
    </location>
</feature>